<reference evidence="3" key="1">
    <citation type="submission" date="2018-07" db="EMBL/GenBank/DDBJ databases">
        <authorList>
            <person name="Quirk P.G."/>
            <person name="Krulwich T.A."/>
        </authorList>
    </citation>
    <scope>NUCLEOTIDE SEQUENCE</scope>
</reference>
<accession>A0A380TET9</accession>
<dbReference type="AlphaFoldDB" id="A0A380TET9"/>
<evidence type="ECO:0000313" key="3">
    <source>
        <dbReference type="EMBL" id="SUS06982.1"/>
    </source>
</evidence>
<protein>
    <submittedName>
        <fullName evidence="3">Putative Bacterial extracellular solute-binding proteins, family 3</fullName>
    </submittedName>
</protein>
<evidence type="ECO:0000259" key="2">
    <source>
        <dbReference type="SMART" id="SM00062"/>
    </source>
</evidence>
<gene>
    <name evidence="3" type="ORF">DF3PB_3560004</name>
</gene>
<dbReference type="SMART" id="SM00062">
    <property type="entry name" value="PBPb"/>
    <property type="match status" value="1"/>
</dbReference>
<proteinExistence type="predicted"/>
<evidence type="ECO:0000256" key="1">
    <source>
        <dbReference type="ARBA" id="ARBA00022729"/>
    </source>
</evidence>
<dbReference type="InterPro" id="IPR001638">
    <property type="entry name" value="Solute-binding_3/MltF_N"/>
</dbReference>
<sequence length="266" mass="28719">MLVQVRLVLAVAAGSLAMPAAVRGQPAAESAPVVTVRSDIFCPFVCEAESDRPGYVIELTRAAFAHHGYHVDYQVIPYARAIEATRHGAFDAVAAVAVEDTPGFIFSHVVGLSPTVLATRKGSGFVWRGPESLEPLRLGAVIGIESWGSEVSGYIAANRDNPDRVDFSGGDEPYTMNVRKLLAGRVDVIADSGPVLTYRLMRMGVADKVEIHLVPNEVQPLMMGFSPANARSETLVRLFNDGLAQARTSGELTRILARYDLADWEP</sequence>
<keyword evidence="1" id="KW-0732">Signal</keyword>
<name>A0A380TET9_9ZZZZ</name>
<dbReference type="PANTHER" id="PTHR35936">
    <property type="entry name" value="MEMBRANE-BOUND LYTIC MUREIN TRANSGLYCOSYLASE F"/>
    <property type="match status" value="1"/>
</dbReference>
<dbReference type="Gene3D" id="3.40.190.10">
    <property type="entry name" value="Periplasmic binding protein-like II"/>
    <property type="match status" value="2"/>
</dbReference>
<organism evidence="3">
    <name type="scientific">metagenome</name>
    <dbReference type="NCBI Taxonomy" id="256318"/>
    <lineage>
        <taxon>unclassified sequences</taxon>
        <taxon>metagenomes</taxon>
    </lineage>
</organism>
<dbReference type="EMBL" id="UIDG01000286">
    <property type="protein sequence ID" value="SUS06982.1"/>
    <property type="molecule type" value="Genomic_DNA"/>
</dbReference>
<dbReference type="SUPFAM" id="SSF53850">
    <property type="entry name" value="Periplasmic binding protein-like II"/>
    <property type="match status" value="1"/>
</dbReference>
<dbReference type="PANTHER" id="PTHR35936:SF25">
    <property type="entry name" value="ABC TRANSPORTER SUBSTRATE-BINDING PROTEIN"/>
    <property type="match status" value="1"/>
</dbReference>
<feature type="domain" description="Solute-binding protein family 3/N-terminal" evidence="2">
    <location>
        <begin position="33"/>
        <end position="263"/>
    </location>
</feature>
<dbReference type="Pfam" id="PF00497">
    <property type="entry name" value="SBP_bac_3"/>
    <property type="match status" value="1"/>
</dbReference>